<keyword evidence="8 11" id="KW-0697">Rotamase</keyword>
<accession>A0AAQ6AN84</accession>
<keyword evidence="3" id="KW-0479">Metal-binding</keyword>
<dbReference type="PANTHER" id="PTHR46222">
    <property type="entry name" value="PEPTIDYL-PROLYL CIS-TRANS ISOMERASE FKBP7/14"/>
    <property type="match status" value="1"/>
</dbReference>
<comment type="catalytic activity">
    <reaction evidence="1 11">
        <text>[protein]-peptidylproline (omega=180) = [protein]-peptidylproline (omega=0)</text>
        <dbReference type="Rhea" id="RHEA:16237"/>
        <dbReference type="Rhea" id="RHEA-COMP:10747"/>
        <dbReference type="Rhea" id="RHEA-COMP:10748"/>
        <dbReference type="ChEBI" id="CHEBI:83833"/>
        <dbReference type="ChEBI" id="CHEBI:83834"/>
        <dbReference type="EC" id="5.2.1.8"/>
    </reaction>
</comment>
<evidence type="ECO:0000256" key="5">
    <source>
        <dbReference type="ARBA" id="ARBA00022737"/>
    </source>
</evidence>
<evidence type="ECO:0000256" key="12">
    <source>
        <dbReference type="SAM" id="MobiDB-lite"/>
    </source>
</evidence>
<evidence type="ECO:0000256" key="8">
    <source>
        <dbReference type="ARBA" id="ARBA00023110"/>
    </source>
</evidence>
<evidence type="ECO:0000256" key="10">
    <source>
        <dbReference type="ARBA" id="ARBA00023235"/>
    </source>
</evidence>
<dbReference type="InterPro" id="IPR046357">
    <property type="entry name" value="PPIase_dom_sf"/>
</dbReference>
<dbReference type="PANTHER" id="PTHR46222:SF2">
    <property type="entry name" value="PEPTIDYL-PROLYL CIS-TRANS ISOMERASE FKBP7"/>
    <property type="match status" value="1"/>
</dbReference>
<evidence type="ECO:0000313" key="16">
    <source>
        <dbReference type="Proteomes" id="UP001501940"/>
    </source>
</evidence>
<feature type="domain" description="EF-hand" evidence="14">
    <location>
        <begin position="255"/>
        <end position="288"/>
    </location>
</feature>
<dbReference type="GO" id="GO:0005509">
    <property type="term" value="F:calcium ion binding"/>
    <property type="evidence" value="ECO:0007669"/>
    <property type="project" value="InterPro"/>
</dbReference>
<evidence type="ECO:0000256" key="6">
    <source>
        <dbReference type="ARBA" id="ARBA00022824"/>
    </source>
</evidence>
<dbReference type="InterPro" id="IPR018247">
    <property type="entry name" value="EF_Hand_1_Ca_BS"/>
</dbReference>
<reference evidence="15" key="3">
    <citation type="submission" date="2025-09" db="UniProtKB">
        <authorList>
            <consortium name="Ensembl"/>
        </authorList>
    </citation>
    <scope>IDENTIFICATION</scope>
</reference>
<dbReference type="Pfam" id="PF13499">
    <property type="entry name" value="EF-hand_7"/>
    <property type="match status" value="1"/>
</dbReference>
<dbReference type="Ensembl" id="ENSAOCT00000056164.1">
    <property type="protein sequence ID" value="ENSAOCP00000077675.1"/>
    <property type="gene ID" value="ENSAOCG00000031207.1"/>
</dbReference>
<dbReference type="CDD" id="cd00051">
    <property type="entry name" value="EFh"/>
    <property type="match status" value="1"/>
</dbReference>
<feature type="region of interest" description="Disordered" evidence="12">
    <location>
        <begin position="27"/>
        <end position="80"/>
    </location>
</feature>
<reference evidence="15 16" key="1">
    <citation type="submission" date="2022-01" db="EMBL/GenBank/DDBJ databases">
        <title>A chromosome-scale genome assembly of the false clownfish, Amphiprion ocellaris.</title>
        <authorList>
            <person name="Ryu T."/>
        </authorList>
    </citation>
    <scope>NUCLEOTIDE SEQUENCE [LARGE SCALE GENOMIC DNA]</scope>
</reference>
<keyword evidence="16" id="KW-1185">Reference proteome</keyword>
<evidence type="ECO:0000256" key="7">
    <source>
        <dbReference type="ARBA" id="ARBA00022837"/>
    </source>
</evidence>
<name>A0AAQ6AN84_AMPOC</name>
<dbReference type="PROSITE" id="PS50059">
    <property type="entry name" value="FKBP_PPIASE"/>
    <property type="match status" value="1"/>
</dbReference>
<dbReference type="FunFam" id="3.10.50.40:FF:000006">
    <property type="entry name" value="Peptidyl-prolyl cis-trans isomerase"/>
    <property type="match status" value="1"/>
</dbReference>
<keyword evidence="10 11" id="KW-0413">Isomerase</keyword>
<keyword evidence="5" id="KW-0677">Repeat</keyword>
<feature type="domain" description="EF-hand" evidence="14">
    <location>
        <begin position="211"/>
        <end position="246"/>
    </location>
</feature>
<evidence type="ECO:0000256" key="2">
    <source>
        <dbReference type="ARBA" id="ARBA00013194"/>
    </source>
</evidence>
<dbReference type="GeneTree" id="ENSGT00940000159964"/>
<keyword evidence="4" id="KW-0732">Signal</keyword>
<keyword evidence="9" id="KW-0325">Glycoprotein</keyword>
<sequence length="288" mass="32345">SQTVHSSRNYLKPTCRWLPHCRHHLSSAGRPAPQQHLQFSCSTSGTGRRRARCGTPGGEQRHGGPSAAETQLGHQRTRRRSSSGVSLSLWSVWASAEELEGEVKTEVLFKPEECTQRSKRGDLINAHYDGYLAKDGSQFYCSRSDKDGHPQWFVLGVGQVIKGLDIGMMDMCPGEKRKITVPSALAFGEQGKGPVPPNATVVFEVEVFSVSRGPRSMEAFGKMDIDRDKSLTKTEVKEYLKLEYEKGGKPRDEPFYEKIMADIFRKIDHDRDGLISAKEYNIYEHDEL</sequence>
<dbReference type="EC" id="5.2.1.8" evidence="2 11"/>
<evidence type="ECO:0000259" key="13">
    <source>
        <dbReference type="PROSITE" id="PS50059"/>
    </source>
</evidence>
<evidence type="ECO:0000256" key="11">
    <source>
        <dbReference type="PROSITE-ProRule" id="PRU00277"/>
    </source>
</evidence>
<dbReference type="InterPro" id="IPR002048">
    <property type="entry name" value="EF_hand_dom"/>
</dbReference>
<dbReference type="SUPFAM" id="SSF54534">
    <property type="entry name" value="FKBP-like"/>
    <property type="match status" value="1"/>
</dbReference>
<dbReference type="Proteomes" id="UP001501940">
    <property type="component" value="Chromosome 11"/>
</dbReference>
<dbReference type="SUPFAM" id="SSF47473">
    <property type="entry name" value="EF-hand"/>
    <property type="match status" value="1"/>
</dbReference>
<dbReference type="Pfam" id="PF00254">
    <property type="entry name" value="FKBP_C"/>
    <property type="match status" value="1"/>
</dbReference>
<keyword evidence="7" id="KW-0106">Calcium</keyword>
<dbReference type="InterPro" id="IPR052273">
    <property type="entry name" value="PPIase_FKBP"/>
</dbReference>
<evidence type="ECO:0000256" key="9">
    <source>
        <dbReference type="ARBA" id="ARBA00023180"/>
    </source>
</evidence>
<protein>
    <recommendedName>
        <fullName evidence="2 11">peptidylprolyl isomerase</fullName>
        <ecNumber evidence="2 11">5.2.1.8</ecNumber>
    </recommendedName>
</protein>
<evidence type="ECO:0000256" key="3">
    <source>
        <dbReference type="ARBA" id="ARBA00022723"/>
    </source>
</evidence>
<dbReference type="GO" id="GO:0005783">
    <property type="term" value="C:endoplasmic reticulum"/>
    <property type="evidence" value="ECO:0007669"/>
    <property type="project" value="UniProtKB-ARBA"/>
</dbReference>
<dbReference type="AlphaFoldDB" id="A0AAQ6AN84"/>
<proteinExistence type="predicted"/>
<evidence type="ECO:0000256" key="1">
    <source>
        <dbReference type="ARBA" id="ARBA00000971"/>
    </source>
</evidence>
<dbReference type="InterPro" id="IPR001179">
    <property type="entry name" value="PPIase_FKBP_dom"/>
</dbReference>
<dbReference type="Gene3D" id="3.10.50.40">
    <property type="match status" value="1"/>
</dbReference>
<dbReference type="InterPro" id="IPR011992">
    <property type="entry name" value="EF-hand-dom_pair"/>
</dbReference>
<dbReference type="PROSITE" id="PS50222">
    <property type="entry name" value="EF_HAND_2"/>
    <property type="match status" value="2"/>
</dbReference>
<dbReference type="PROSITE" id="PS00018">
    <property type="entry name" value="EF_HAND_1"/>
    <property type="match status" value="2"/>
</dbReference>
<dbReference type="Gene3D" id="1.10.238.10">
    <property type="entry name" value="EF-hand"/>
    <property type="match status" value="1"/>
</dbReference>
<evidence type="ECO:0000313" key="15">
    <source>
        <dbReference type="Ensembl" id="ENSAOCP00000077675.1"/>
    </source>
</evidence>
<gene>
    <name evidence="15" type="primary">TBCB</name>
</gene>
<dbReference type="GO" id="GO:0003755">
    <property type="term" value="F:peptidyl-prolyl cis-trans isomerase activity"/>
    <property type="evidence" value="ECO:0007669"/>
    <property type="project" value="UniProtKB-KW"/>
</dbReference>
<feature type="compositionally biased region" description="Polar residues" evidence="12">
    <location>
        <begin position="35"/>
        <end position="46"/>
    </location>
</feature>
<reference evidence="15" key="2">
    <citation type="submission" date="2025-08" db="UniProtKB">
        <authorList>
            <consortium name="Ensembl"/>
        </authorList>
    </citation>
    <scope>IDENTIFICATION</scope>
</reference>
<organism evidence="15 16">
    <name type="scientific">Amphiprion ocellaris</name>
    <name type="common">Clown anemonefish</name>
    <dbReference type="NCBI Taxonomy" id="80972"/>
    <lineage>
        <taxon>Eukaryota</taxon>
        <taxon>Metazoa</taxon>
        <taxon>Chordata</taxon>
        <taxon>Craniata</taxon>
        <taxon>Vertebrata</taxon>
        <taxon>Euteleostomi</taxon>
        <taxon>Actinopterygii</taxon>
        <taxon>Neopterygii</taxon>
        <taxon>Teleostei</taxon>
        <taxon>Neoteleostei</taxon>
        <taxon>Acanthomorphata</taxon>
        <taxon>Ovalentaria</taxon>
        <taxon>Pomacentridae</taxon>
        <taxon>Amphiprion</taxon>
    </lineage>
</organism>
<evidence type="ECO:0000256" key="4">
    <source>
        <dbReference type="ARBA" id="ARBA00022729"/>
    </source>
</evidence>
<keyword evidence="6" id="KW-0256">Endoplasmic reticulum</keyword>
<feature type="domain" description="PPIase FKBP-type" evidence="13">
    <location>
        <begin position="121"/>
        <end position="211"/>
    </location>
</feature>
<evidence type="ECO:0000259" key="14">
    <source>
        <dbReference type="PROSITE" id="PS50222"/>
    </source>
</evidence>